<name>A0A3L6R1K5_PANMI</name>
<dbReference type="AlphaFoldDB" id="A0A3L6R1K5"/>
<comment type="similarity">
    <text evidence="1">Belongs to the ankyrin SOCS box (ASB) family.</text>
</comment>
<dbReference type="PROSITE" id="PS50297">
    <property type="entry name" value="ANK_REP_REGION"/>
    <property type="match status" value="1"/>
</dbReference>
<gene>
    <name evidence="5" type="ORF">C2845_PM08G13170</name>
</gene>
<dbReference type="SUPFAM" id="SSF48403">
    <property type="entry name" value="Ankyrin repeat"/>
    <property type="match status" value="1"/>
</dbReference>
<organism evidence="5 6">
    <name type="scientific">Panicum miliaceum</name>
    <name type="common">Proso millet</name>
    <name type="synonym">Broomcorn millet</name>
    <dbReference type="NCBI Taxonomy" id="4540"/>
    <lineage>
        <taxon>Eukaryota</taxon>
        <taxon>Viridiplantae</taxon>
        <taxon>Streptophyta</taxon>
        <taxon>Embryophyta</taxon>
        <taxon>Tracheophyta</taxon>
        <taxon>Spermatophyta</taxon>
        <taxon>Magnoliopsida</taxon>
        <taxon>Liliopsida</taxon>
        <taxon>Poales</taxon>
        <taxon>Poaceae</taxon>
        <taxon>PACMAD clade</taxon>
        <taxon>Panicoideae</taxon>
        <taxon>Panicodae</taxon>
        <taxon>Paniceae</taxon>
        <taxon>Panicinae</taxon>
        <taxon>Panicum</taxon>
        <taxon>Panicum sect. Panicum</taxon>
    </lineage>
</organism>
<dbReference type="Pfam" id="PF00023">
    <property type="entry name" value="Ank"/>
    <property type="match status" value="1"/>
</dbReference>
<evidence type="ECO:0000256" key="4">
    <source>
        <dbReference type="PROSITE-ProRule" id="PRU00023"/>
    </source>
</evidence>
<accession>A0A3L6R1K5</accession>
<evidence type="ECO:0000256" key="1">
    <source>
        <dbReference type="ARBA" id="ARBA00005949"/>
    </source>
</evidence>
<dbReference type="InterPro" id="IPR036770">
    <property type="entry name" value="Ankyrin_rpt-contain_sf"/>
</dbReference>
<keyword evidence="6" id="KW-1185">Reference proteome</keyword>
<dbReference type="EMBL" id="PQIB02000010">
    <property type="protein sequence ID" value="RLM93095.1"/>
    <property type="molecule type" value="Genomic_DNA"/>
</dbReference>
<keyword evidence="2" id="KW-0677">Repeat</keyword>
<feature type="repeat" description="ANK" evidence="4">
    <location>
        <begin position="136"/>
        <end position="168"/>
    </location>
</feature>
<dbReference type="InterPro" id="IPR051573">
    <property type="entry name" value="Ankyrin-SOCS_box_domain"/>
</dbReference>
<evidence type="ECO:0000313" key="5">
    <source>
        <dbReference type="EMBL" id="RLM93095.1"/>
    </source>
</evidence>
<sequence>METILRRISRKNVLDGDNVGLTPDLMAPWDPYLLEPPAQSNLDLDSHTKLVIEAANRNFYTIIHILLPILKKDSPRRFLSFFDKYGGWMVWRLWIIPEALNCLITENAVKCANVVLEGKAPELDDLRANPNWMSQYGHFPLHQASDIFAVDMIKLLLSKGASANVRTAGNRVIEGLLPLHVAVENTCMHKYLEDNLLPNQEHPSYSKADVYKLIHLLCLPEMKVFLDASRELAKHTNGVVDEIWTYIKDGKLVHAGVLLLAAQEHIRLEPSCKKNDNSRPDGFAIVLSRIANHLYSFDLGMGQKERERERHMSI</sequence>
<proteinExistence type="inferred from homology"/>
<protein>
    <submittedName>
        <fullName evidence="5">Uncharacterized protein</fullName>
    </submittedName>
</protein>
<comment type="caution">
    <text evidence="5">The sequence shown here is derived from an EMBL/GenBank/DDBJ whole genome shotgun (WGS) entry which is preliminary data.</text>
</comment>
<dbReference type="PROSITE" id="PS50088">
    <property type="entry name" value="ANK_REPEAT"/>
    <property type="match status" value="1"/>
</dbReference>
<dbReference type="InterPro" id="IPR002110">
    <property type="entry name" value="Ankyrin_rpt"/>
</dbReference>
<evidence type="ECO:0000313" key="6">
    <source>
        <dbReference type="Proteomes" id="UP000275267"/>
    </source>
</evidence>
<dbReference type="STRING" id="4540.A0A3L6R1K5"/>
<dbReference type="GO" id="GO:0045732">
    <property type="term" value="P:positive regulation of protein catabolic process"/>
    <property type="evidence" value="ECO:0007669"/>
    <property type="project" value="TreeGrafter"/>
</dbReference>
<dbReference type="Proteomes" id="UP000275267">
    <property type="component" value="Unassembled WGS sequence"/>
</dbReference>
<dbReference type="GO" id="GO:0016567">
    <property type="term" value="P:protein ubiquitination"/>
    <property type="evidence" value="ECO:0007669"/>
    <property type="project" value="TreeGrafter"/>
</dbReference>
<reference evidence="6" key="1">
    <citation type="journal article" date="2019" name="Nat. Commun.">
        <title>The genome of broomcorn millet.</title>
        <authorList>
            <person name="Zou C."/>
            <person name="Miki D."/>
            <person name="Li D."/>
            <person name="Tang Q."/>
            <person name="Xiao L."/>
            <person name="Rajput S."/>
            <person name="Deng P."/>
            <person name="Jia W."/>
            <person name="Huang R."/>
            <person name="Zhang M."/>
            <person name="Sun Y."/>
            <person name="Hu J."/>
            <person name="Fu X."/>
            <person name="Schnable P.S."/>
            <person name="Li F."/>
            <person name="Zhang H."/>
            <person name="Feng B."/>
            <person name="Zhu X."/>
            <person name="Liu R."/>
            <person name="Schnable J.C."/>
            <person name="Zhu J.-K."/>
            <person name="Zhang H."/>
        </authorList>
    </citation>
    <scope>NUCLEOTIDE SEQUENCE [LARGE SCALE GENOMIC DNA]</scope>
</reference>
<evidence type="ECO:0000256" key="3">
    <source>
        <dbReference type="ARBA" id="ARBA00023043"/>
    </source>
</evidence>
<dbReference type="PANTHER" id="PTHR24136">
    <property type="entry name" value="SOWAH (DROSOPHILA) HOMOLOG"/>
    <property type="match status" value="1"/>
</dbReference>
<dbReference type="OrthoDB" id="686800at2759"/>
<dbReference type="PANTHER" id="PTHR24136:SF15">
    <property type="entry name" value="ANK_REP_REGION DOMAIN-CONTAINING PROTEIN"/>
    <property type="match status" value="1"/>
</dbReference>
<evidence type="ECO:0000256" key="2">
    <source>
        <dbReference type="ARBA" id="ARBA00022737"/>
    </source>
</evidence>
<dbReference type="Gene3D" id="1.25.40.20">
    <property type="entry name" value="Ankyrin repeat-containing domain"/>
    <property type="match status" value="1"/>
</dbReference>
<keyword evidence="3 4" id="KW-0040">ANK repeat</keyword>